<evidence type="ECO:0000313" key="3">
    <source>
        <dbReference type="Proteomes" id="UP000193804"/>
    </source>
</evidence>
<feature type="signal peptide" evidence="1">
    <location>
        <begin position="1"/>
        <end position="23"/>
    </location>
</feature>
<proteinExistence type="predicted"/>
<keyword evidence="1" id="KW-0732">Signal</keyword>
<dbReference type="AlphaFoldDB" id="A0A1X7JQD1"/>
<reference evidence="3" key="1">
    <citation type="submission" date="2017-04" db="EMBL/GenBank/DDBJ databases">
        <authorList>
            <person name="Varghese N."/>
            <person name="Submissions S."/>
        </authorList>
    </citation>
    <scope>NUCLEOTIDE SEQUENCE [LARGE SCALE GENOMIC DNA]</scope>
    <source>
        <strain evidence="3">DSM 4125</strain>
    </source>
</reference>
<sequence length="174" mass="18534">MKKLFLFAVLICFSVMVSENAKAQGGFGGVHAGSEFTNSGNLLLIGGGGAWVINSNFYLGGAGYGGSNTLATSNGELSSIGYGGMMFGYFNEVRESVRIGGDVLAGSGGYAIDDLEEGFFFIEPNLKFWYSVNSYMHISAGVYYRLAYLDADAALNQQELNNFGVKLSLNFGSL</sequence>
<protein>
    <recommendedName>
        <fullName evidence="4">Outer membrane protein beta-barrel domain-containing protein</fullName>
    </recommendedName>
</protein>
<name>A0A1X7JQD1_9BACT</name>
<evidence type="ECO:0000313" key="2">
    <source>
        <dbReference type="EMBL" id="SMG29719.1"/>
    </source>
</evidence>
<dbReference type="STRING" id="1028.SAMN05661096_01897"/>
<keyword evidence="3" id="KW-1185">Reference proteome</keyword>
<organism evidence="2 3">
    <name type="scientific">Marivirga sericea</name>
    <dbReference type="NCBI Taxonomy" id="1028"/>
    <lineage>
        <taxon>Bacteria</taxon>
        <taxon>Pseudomonadati</taxon>
        <taxon>Bacteroidota</taxon>
        <taxon>Cytophagia</taxon>
        <taxon>Cytophagales</taxon>
        <taxon>Marivirgaceae</taxon>
        <taxon>Marivirga</taxon>
    </lineage>
</organism>
<evidence type="ECO:0000256" key="1">
    <source>
        <dbReference type="SAM" id="SignalP"/>
    </source>
</evidence>
<feature type="chain" id="PRO_5012100967" description="Outer membrane protein beta-barrel domain-containing protein" evidence="1">
    <location>
        <begin position="24"/>
        <end position="174"/>
    </location>
</feature>
<accession>A0A1X7JQD1</accession>
<gene>
    <name evidence="2" type="ORF">SAMN05661096_01897</name>
</gene>
<dbReference type="EMBL" id="FXAW01000003">
    <property type="protein sequence ID" value="SMG29719.1"/>
    <property type="molecule type" value="Genomic_DNA"/>
</dbReference>
<dbReference type="RefSeq" id="WP_085516806.1">
    <property type="nucleotide sequence ID" value="NZ_FXAW01000003.1"/>
</dbReference>
<evidence type="ECO:0008006" key="4">
    <source>
        <dbReference type="Google" id="ProtNLM"/>
    </source>
</evidence>
<dbReference type="Proteomes" id="UP000193804">
    <property type="component" value="Unassembled WGS sequence"/>
</dbReference>